<reference evidence="18 20" key="2">
    <citation type="journal article" date="2013" name="Nature">
        <title>Insights into bilaterian evolution from three spiralian genomes.</title>
        <authorList>
            <person name="Simakov O."/>
            <person name="Marletaz F."/>
            <person name="Cho S.J."/>
            <person name="Edsinger-Gonzales E."/>
            <person name="Havlak P."/>
            <person name="Hellsten U."/>
            <person name="Kuo D.H."/>
            <person name="Larsson T."/>
            <person name="Lv J."/>
            <person name="Arendt D."/>
            <person name="Savage R."/>
            <person name="Osoegawa K."/>
            <person name="de Jong P."/>
            <person name="Grimwood J."/>
            <person name="Chapman J.A."/>
            <person name="Shapiro H."/>
            <person name="Aerts A."/>
            <person name="Otillar R.P."/>
            <person name="Terry A.Y."/>
            <person name="Boore J.L."/>
            <person name="Grigoriev I.V."/>
            <person name="Lindberg D.R."/>
            <person name="Seaver E.C."/>
            <person name="Weisblat D.A."/>
            <person name="Putnam N.H."/>
            <person name="Rokhsar D.S."/>
        </authorList>
    </citation>
    <scope>NUCLEOTIDE SEQUENCE</scope>
</reference>
<dbReference type="InterPro" id="IPR003968">
    <property type="entry name" value="K_chnl_volt-dep_Kv"/>
</dbReference>
<dbReference type="EMBL" id="KB097731">
    <property type="protein sequence ID" value="ESN91001.1"/>
    <property type="molecule type" value="Genomic_DNA"/>
</dbReference>
<dbReference type="PRINTS" id="PR00169">
    <property type="entry name" value="KCHANNEL"/>
</dbReference>
<dbReference type="InterPro" id="IPR027359">
    <property type="entry name" value="Volt_channel_dom_sf"/>
</dbReference>
<evidence type="ECO:0000256" key="5">
    <source>
        <dbReference type="ARBA" id="ARBA00022538"/>
    </source>
</evidence>
<feature type="domain" description="Ion transport" evidence="16">
    <location>
        <begin position="165"/>
        <end position="409"/>
    </location>
</feature>
<comment type="catalytic activity">
    <reaction evidence="14">
        <text>K(+)(in) = K(+)(out)</text>
        <dbReference type="Rhea" id="RHEA:29463"/>
        <dbReference type="ChEBI" id="CHEBI:29103"/>
    </reaction>
</comment>
<keyword evidence="8" id="KW-0851">Voltage-gated channel</keyword>
<feature type="transmembrane region" description="Helical" evidence="15">
    <location>
        <begin position="378"/>
        <end position="403"/>
    </location>
</feature>
<keyword evidence="9" id="KW-0630">Potassium</keyword>
<dbReference type="Proteomes" id="UP000015101">
    <property type="component" value="Unassembled WGS sequence"/>
</dbReference>
<feature type="transmembrane region" description="Helical" evidence="15">
    <location>
        <begin position="316"/>
        <end position="337"/>
    </location>
</feature>
<dbReference type="GO" id="GO:0051260">
    <property type="term" value="P:protein homooligomerization"/>
    <property type="evidence" value="ECO:0007669"/>
    <property type="project" value="InterPro"/>
</dbReference>
<feature type="domain" description="Potassium channel tetramerisation-type BTB" evidence="17">
    <location>
        <begin position="10"/>
        <end position="104"/>
    </location>
</feature>
<feature type="transmembrane region" description="Helical" evidence="15">
    <location>
        <begin position="160"/>
        <end position="182"/>
    </location>
</feature>
<evidence type="ECO:0008006" key="21">
    <source>
        <dbReference type="Google" id="ProtNLM"/>
    </source>
</evidence>
<organism evidence="19 20">
    <name type="scientific">Helobdella robusta</name>
    <name type="common">Californian leech</name>
    <dbReference type="NCBI Taxonomy" id="6412"/>
    <lineage>
        <taxon>Eukaryota</taxon>
        <taxon>Metazoa</taxon>
        <taxon>Spiralia</taxon>
        <taxon>Lophotrochozoa</taxon>
        <taxon>Annelida</taxon>
        <taxon>Clitellata</taxon>
        <taxon>Hirudinea</taxon>
        <taxon>Rhynchobdellida</taxon>
        <taxon>Glossiphoniidae</taxon>
        <taxon>Helobdella</taxon>
    </lineage>
</organism>
<evidence type="ECO:0000256" key="6">
    <source>
        <dbReference type="ARBA" id="ARBA00022692"/>
    </source>
</evidence>
<dbReference type="eggNOG" id="KOG3713">
    <property type="taxonomic scope" value="Eukaryota"/>
</dbReference>
<sequence>MTSQPETELIIVNVGGNRHVMNIGDLIKAPHTRLGKLAHLYLLRPSLKTEGKMEFFFDRQPVSSAYIVNYYRTGKLHCSEEICVQSYSEDLEYWGVSDVNLEPCCQAQYFHNREFCLNEIRKEKKSLKIYADEDAFEPGTFCINLRQKLWDVVDKPQTSLLARAMAAISILFIVLSTVTLTLNTLPSMHHRYDNGTIIKENIHLARIETVCIGWFTFEYLVRFLASPNKCNFLKSILNFIDLAAMLPYYVSLVVSIFDQKNAGNDQKSVGVDQLQNARRIVQVFRIMRIFRIFKLARHSTGLQSLGYTLRRSYKELGLLVMFIAIGILIFSSLAYFAEKSDDYNPQFTSIPDSFWWAAITMTTVGYGDVYPKSSWGKLVGAICCICGVLVIAMPIPIIVSNFADFYRDQMRRERALKREGAFERARRDGSIVSIDRGFDIKIEFPNCLIELKILQLIK</sequence>
<dbReference type="PRINTS" id="PR01491">
    <property type="entry name" value="KVCHANNEL"/>
</dbReference>
<dbReference type="Gene3D" id="1.10.287.70">
    <property type="match status" value="1"/>
</dbReference>
<dbReference type="PRINTS" id="PR01495">
    <property type="entry name" value="SHABCHANNEL"/>
</dbReference>
<dbReference type="SUPFAM" id="SSF81324">
    <property type="entry name" value="Voltage-gated potassium channels"/>
    <property type="match status" value="1"/>
</dbReference>
<evidence type="ECO:0000313" key="18">
    <source>
        <dbReference type="EMBL" id="ESN91001.1"/>
    </source>
</evidence>
<keyword evidence="10 15" id="KW-1133">Transmembrane helix</keyword>
<dbReference type="InterPro" id="IPR003973">
    <property type="entry name" value="K_chnl_volt-dep_Kv2"/>
</dbReference>
<dbReference type="Pfam" id="PF00520">
    <property type="entry name" value="Ion_trans"/>
    <property type="match status" value="1"/>
</dbReference>
<keyword evidence="11" id="KW-0406">Ion transport</keyword>
<keyword evidence="4" id="KW-1003">Cell membrane</keyword>
<dbReference type="RefSeq" id="XP_009030868.1">
    <property type="nucleotide sequence ID" value="XM_009032620.1"/>
</dbReference>
<dbReference type="KEGG" id="hro:HELRODRAFT_187620"/>
<dbReference type="GO" id="GO:0008076">
    <property type="term" value="C:voltage-gated potassium channel complex"/>
    <property type="evidence" value="ECO:0000318"/>
    <property type="project" value="GO_Central"/>
</dbReference>
<evidence type="ECO:0000259" key="17">
    <source>
        <dbReference type="Pfam" id="PF02214"/>
    </source>
</evidence>
<dbReference type="SUPFAM" id="SSF54695">
    <property type="entry name" value="POZ domain"/>
    <property type="match status" value="1"/>
</dbReference>
<evidence type="ECO:0000256" key="14">
    <source>
        <dbReference type="ARBA" id="ARBA00034430"/>
    </source>
</evidence>
<evidence type="ECO:0000259" key="16">
    <source>
        <dbReference type="Pfam" id="PF00520"/>
    </source>
</evidence>
<evidence type="ECO:0000256" key="12">
    <source>
        <dbReference type="ARBA" id="ARBA00023136"/>
    </source>
</evidence>
<protein>
    <recommendedName>
        <fullName evidence="21">BTB domain-containing protein</fullName>
    </recommendedName>
</protein>
<keyword evidence="7" id="KW-0631">Potassium channel</keyword>
<keyword evidence="6 15" id="KW-0812">Transmembrane</keyword>
<name>T1FPB2_HELRO</name>
<keyword evidence="12 15" id="KW-0472">Membrane</keyword>
<keyword evidence="5" id="KW-0633">Potassium transport</keyword>
<dbReference type="GO" id="GO:0001508">
    <property type="term" value="P:action potential"/>
    <property type="evidence" value="ECO:0000318"/>
    <property type="project" value="GO_Central"/>
</dbReference>
<evidence type="ECO:0000256" key="11">
    <source>
        <dbReference type="ARBA" id="ARBA00023065"/>
    </source>
</evidence>
<dbReference type="InParanoid" id="T1FPB2"/>
<dbReference type="GO" id="GO:0071805">
    <property type="term" value="P:potassium ion transmembrane transport"/>
    <property type="evidence" value="ECO:0000318"/>
    <property type="project" value="GO_Central"/>
</dbReference>
<evidence type="ECO:0000256" key="2">
    <source>
        <dbReference type="ARBA" id="ARBA00004236"/>
    </source>
</evidence>
<keyword evidence="13" id="KW-0407">Ion channel</keyword>
<dbReference type="GO" id="GO:0015459">
    <property type="term" value="F:potassium channel regulator activity"/>
    <property type="evidence" value="ECO:0000318"/>
    <property type="project" value="GO_Central"/>
</dbReference>
<dbReference type="EMBL" id="AMQM01008152">
    <property type="status" value="NOT_ANNOTATED_CDS"/>
    <property type="molecule type" value="Genomic_DNA"/>
</dbReference>
<accession>T1FPB2</accession>
<evidence type="ECO:0000256" key="3">
    <source>
        <dbReference type="ARBA" id="ARBA00022448"/>
    </source>
</evidence>
<evidence type="ECO:0000256" key="10">
    <source>
        <dbReference type="ARBA" id="ARBA00022989"/>
    </source>
</evidence>
<evidence type="ECO:0000313" key="20">
    <source>
        <dbReference type="Proteomes" id="UP000015101"/>
    </source>
</evidence>
<dbReference type="Gene3D" id="1.20.120.350">
    <property type="entry name" value="Voltage-gated potassium channels. Chain C"/>
    <property type="match status" value="1"/>
</dbReference>
<dbReference type="FunFam" id="1.20.120.350:FF:000018">
    <property type="entry name" value="Potassium voltage-gated channel subfamily B member"/>
    <property type="match status" value="1"/>
</dbReference>
<evidence type="ECO:0000313" key="19">
    <source>
        <dbReference type="EnsemblMetazoa" id="HelroP187620"/>
    </source>
</evidence>
<dbReference type="GO" id="GO:0005249">
    <property type="term" value="F:voltage-gated potassium channel activity"/>
    <property type="evidence" value="ECO:0007669"/>
    <property type="project" value="InterPro"/>
</dbReference>
<dbReference type="OrthoDB" id="296522at2759"/>
<keyword evidence="3" id="KW-0813">Transport</keyword>
<reference evidence="19" key="3">
    <citation type="submission" date="2015-06" db="UniProtKB">
        <authorList>
            <consortium name="EnsemblMetazoa"/>
        </authorList>
    </citation>
    <scope>IDENTIFICATION</scope>
</reference>
<evidence type="ECO:0000256" key="1">
    <source>
        <dbReference type="ARBA" id="ARBA00004141"/>
    </source>
</evidence>
<gene>
    <name evidence="19" type="primary">20210659</name>
    <name evidence="18" type="ORF">HELRODRAFT_187620</name>
</gene>
<evidence type="ECO:0000256" key="8">
    <source>
        <dbReference type="ARBA" id="ARBA00022882"/>
    </source>
</evidence>
<evidence type="ECO:0000256" key="9">
    <source>
        <dbReference type="ARBA" id="ARBA00022958"/>
    </source>
</evidence>
<dbReference type="Pfam" id="PF02214">
    <property type="entry name" value="BTB_2"/>
    <property type="match status" value="1"/>
</dbReference>
<proteinExistence type="predicted"/>
<evidence type="ECO:0000256" key="13">
    <source>
        <dbReference type="ARBA" id="ARBA00023303"/>
    </source>
</evidence>
<dbReference type="CTD" id="20210659"/>
<dbReference type="OMA" id="GAICCIC"/>
<evidence type="ECO:0000256" key="15">
    <source>
        <dbReference type="SAM" id="Phobius"/>
    </source>
</evidence>
<dbReference type="GO" id="GO:0016020">
    <property type="term" value="C:membrane"/>
    <property type="evidence" value="ECO:0000318"/>
    <property type="project" value="GO_Central"/>
</dbReference>
<dbReference type="PANTHER" id="PTHR11537">
    <property type="entry name" value="VOLTAGE-GATED POTASSIUM CHANNEL"/>
    <property type="match status" value="1"/>
</dbReference>
<evidence type="ECO:0000256" key="7">
    <source>
        <dbReference type="ARBA" id="ARBA00022826"/>
    </source>
</evidence>
<reference evidence="20" key="1">
    <citation type="submission" date="2012-12" db="EMBL/GenBank/DDBJ databases">
        <authorList>
            <person name="Hellsten U."/>
            <person name="Grimwood J."/>
            <person name="Chapman J.A."/>
            <person name="Shapiro H."/>
            <person name="Aerts A."/>
            <person name="Otillar R.P."/>
            <person name="Terry A.Y."/>
            <person name="Boore J.L."/>
            <person name="Simakov O."/>
            <person name="Marletaz F."/>
            <person name="Cho S.-J."/>
            <person name="Edsinger-Gonzales E."/>
            <person name="Havlak P."/>
            <person name="Kuo D.-H."/>
            <person name="Larsson T."/>
            <person name="Lv J."/>
            <person name="Arendt D."/>
            <person name="Savage R."/>
            <person name="Osoegawa K."/>
            <person name="de Jong P."/>
            <person name="Lindberg D.R."/>
            <person name="Seaver E.C."/>
            <person name="Weisblat D.A."/>
            <person name="Putnam N.H."/>
            <person name="Grigoriev I.V."/>
            <person name="Rokhsar D.S."/>
        </authorList>
    </citation>
    <scope>NUCLEOTIDE SEQUENCE</scope>
</reference>
<comment type="subcellular location">
    <subcellularLocation>
        <location evidence="2">Cell membrane</location>
    </subcellularLocation>
    <subcellularLocation>
        <location evidence="1">Membrane</location>
        <topology evidence="1">Multi-pass membrane protein</topology>
    </subcellularLocation>
</comment>
<dbReference type="InterPro" id="IPR003131">
    <property type="entry name" value="T1-type_BTB"/>
</dbReference>
<dbReference type="AlphaFoldDB" id="T1FPB2"/>
<dbReference type="EnsemblMetazoa" id="HelroT187620">
    <property type="protein sequence ID" value="HelroP187620"/>
    <property type="gene ID" value="HelroG187620"/>
</dbReference>
<dbReference type="InterPro" id="IPR011333">
    <property type="entry name" value="SKP1/BTB/POZ_sf"/>
</dbReference>
<dbReference type="FunFam" id="1.10.287.70:FF:000034">
    <property type="entry name" value="Potassium voltage-gated channel subfamily B member"/>
    <property type="match status" value="1"/>
</dbReference>
<keyword evidence="20" id="KW-1185">Reference proteome</keyword>
<dbReference type="HOGENOM" id="CLU_011722_4_1_1"/>
<dbReference type="GeneID" id="20210659"/>
<dbReference type="STRING" id="6412.T1FPB2"/>
<dbReference type="InterPro" id="IPR028325">
    <property type="entry name" value="VG_K_chnl"/>
</dbReference>
<evidence type="ECO:0000256" key="4">
    <source>
        <dbReference type="ARBA" id="ARBA00022475"/>
    </source>
</evidence>
<dbReference type="InterPro" id="IPR005821">
    <property type="entry name" value="Ion_trans_dom"/>
</dbReference>
<feature type="transmembrane region" description="Helical" evidence="15">
    <location>
        <begin position="236"/>
        <end position="257"/>
    </location>
</feature>
<dbReference type="PANTHER" id="PTHR11537:SF254">
    <property type="entry name" value="POTASSIUM VOLTAGE-GATED CHANNEL PROTEIN SHAB"/>
    <property type="match status" value="1"/>
</dbReference>
<dbReference type="Gene3D" id="3.30.710.10">
    <property type="entry name" value="Potassium Channel Kv1.1, Chain A"/>
    <property type="match status" value="1"/>
</dbReference>